<name>A0A517LNS7_9PEZI</name>
<proteinExistence type="predicted"/>
<evidence type="ECO:0000313" key="2">
    <source>
        <dbReference type="EMBL" id="QDS77293.1"/>
    </source>
</evidence>
<dbReference type="AlphaFoldDB" id="A0A517LNS7"/>
<organism evidence="2 3">
    <name type="scientific">Venturia effusa</name>
    <dbReference type="NCBI Taxonomy" id="50376"/>
    <lineage>
        <taxon>Eukaryota</taxon>
        <taxon>Fungi</taxon>
        <taxon>Dikarya</taxon>
        <taxon>Ascomycota</taxon>
        <taxon>Pezizomycotina</taxon>
        <taxon>Dothideomycetes</taxon>
        <taxon>Pleosporomycetidae</taxon>
        <taxon>Venturiales</taxon>
        <taxon>Venturiaceae</taxon>
        <taxon>Venturia</taxon>
    </lineage>
</organism>
<accession>A0A517LNS7</accession>
<dbReference type="EMBL" id="CP042201">
    <property type="protein sequence ID" value="QDS77293.1"/>
    <property type="molecule type" value="Genomic_DNA"/>
</dbReference>
<gene>
    <name evidence="2" type="ORF">FKW77_004399</name>
</gene>
<sequence length="277" mass="30877">MVNLSSRPPQPRKSSFAYGSCTHITMDMVYDQSAFCDVCHRPANLGFLYRCNQDVYIKNCAKKYLDEYPDEDAIETSPTAQLRAINMSISVISQFEQGDVYTQAQIDTLKSQKSHMLTVVDKHKASLPTVPQCNLKCCPACRPYLKDRVPYSFGAVFANEVAAVVPEEEQLPVKRADKMLELGLRIPPNPPMLPISNSSAETSDSDDISISSDECDHHDDDDHERSDEKEDEIAKRLNAKDQERRRDATTDLDGSDGAAITEESVETATVVPDIVQV</sequence>
<dbReference type="Proteomes" id="UP000316270">
    <property type="component" value="Chromosome 17"/>
</dbReference>
<feature type="compositionally biased region" description="Basic and acidic residues" evidence="1">
    <location>
        <begin position="214"/>
        <end position="249"/>
    </location>
</feature>
<dbReference type="OrthoDB" id="4776522at2759"/>
<dbReference type="STRING" id="50376.A0A517LNS7"/>
<protein>
    <submittedName>
        <fullName evidence="2">Uncharacterized protein</fullName>
    </submittedName>
</protein>
<feature type="region of interest" description="Disordered" evidence="1">
    <location>
        <begin position="185"/>
        <end position="277"/>
    </location>
</feature>
<reference evidence="2 3" key="1">
    <citation type="submission" date="2019-07" db="EMBL/GenBank/DDBJ databases">
        <title>Finished genome of Venturia effusa.</title>
        <authorList>
            <person name="Young C.A."/>
            <person name="Cox M.P."/>
            <person name="Ganley A.R.D."/>
            <person name="David W.J."/>
        </authorList>
    </citation>
    <scope>NUCLEOTIDE SEQUENCE [LARGE SCALE GENOMIC DNA]</scope>
    <source>
        <strain evidence="3">albino</strain>
    </source>
</reference>
<evidence type="ECO:0000256" key="1">
    <source>
        <dbReference type="SAM" id="MobiDB-lite"/>
    </source>
</evidence>
<keyword evidence="3" id="KW-1185">Reference proteome</keyword>
<feature type="compositionally biased region" description="Low complexity" evidence="1">
    <location>
        <begin position="198"/>
        <end position="212"/>
    </location>
</feature>
<evidence type="ECO:0000313" key="3">
    <source>
        <dbReference type="Proteomes" id="UP000316270"/>
    </source>
</evidence>